<dbReference type="InterPro" id="IPR030678">
    <property type="entry name" value="Peptide/Ni-bd"/>
</dbReference>
<sequence length="528" mass="59421">MLNRLSTKWMLSGFLMIIIVLFSLSACSDSKSSGQSDSQVKGGAVVYRDTLNVAIASEATSYDTHRDQGNSPKMVGDGQVFEKLVTLNAAGEVVPELAESWTVSPDGREITFYLRKGVKFHDGTELTAIDAATSMNRWIRYFGIATTLAKEARFVEVDRYTLKINLPNPAAAFVDILAGAAQPATVTTAASNENLDVNGFWKEYIGTGPYKFVEWVQNQYILLEKFDDYVPYGDPDVLADGKAGYKYGFLKKIYYWYVPDPITRVMGLETGQYDAIFALSVDDEDRVKNNPDLEVVPALNGIAYMQVNKKQGPLKDVNLRKAINYMLNNEDLLLAQMGTHYVLDSSYMNRPQYWYSTAGSQYYNQQDLVKAREYLAKSNYRGEPIRINSSNAMATVLQRQLIDFGLNAQLIAGDSAASSSIAPDPSKWELTIGTQVIHPIPVIKPFLDANARGWADDETLQNYITEFYAQPTKEEAKAVWDKIQLYCWEEYIPTFLIGHQDNLYAWNKKLEGVVTKEGIFFWNAKIRQ</sequence>
<dbReference type="KEGG" id="tpi:TREPR_0671"/>
<name>F5YK16_TREPZ</name>
<evidence type="ECO:0000313" key="5">
    <source>
        <dbReference type="Proteomes" id="UP000009223"/>
    </source>
</evidence>
<dbReference type="EMBL" id="CP001843">
    <property type="protein sequence ID" value="AEF84085.1"/>
    <property type="molecule type" value="Genomic_DNA"/>
</dbReference>
<keyword evidence="2" id="KW-0732">Signal</keyword>
<protein>
    <submittedName>
        <fullName evidence="4">Putative ABC transporter peptide-binding protein</fullName>
    </submittedName>
</protein>
<dbReference type="Gene3D" id="3.90.76.10">
    <property type="entry name" value="Dipeptide-binding Protein, Domain 1"/>
    <property type="match status" value="1"/>
</dbReference>
<dbReference type="Proteomes" id="UP000009223">
    <property type="component" value="Chromosome"/>
</dbReference>
<dbReference type="GO" id="GO:0043190">
    <property type="term" value="C:ATP-binding cassette (ABC) transporter complex"/>
    <property type="evidence" value="ECO:0007669"/>
    <property type="project" value="InterPro"/>
</dbReference>
<evidence type="ECO:0000259" key="3">
    <source>
        <dbReference type="Pfam" id="PF00496"/>
    </source>
</evidence>
<dbReference type="PANTHER" id="PTHR30290:SF38">
    <property type="entry name" value="D,D-DIPEPTIDE-BINDING PERIPLASMIC PROTEIN DDPA-RELATED"/>
    <property type="match status" value="1"/>
</dbReference>
<keyword evidence="5" id="KW-1185">Reference proteome</keyword>
<gene>
    <name evidence="4" type="ordered locus">TREPR_0671</name>
</gene>
<evidence type="ECO:0000256" key="1">
    <source>
        <dbReference type="ARBA" id="ARBA00005695"/>
    </source>
</evidence>
<evidence type="ECO:0000256" key="2">
    <source>
        <dbReference type="ARBA" id="ARBA00022729"/>
    </source>
</evidence>
<evidence type="ECO:0000313" key="4">
    <source>
        <dbReference type="EMBL" id="AEF84085.1"/>
    </source>
</evidence>
<dbReference type="SUPFAM" id="SSF53850">
    <property type="entry name" value="Periplasmic binding protein-like II"/>
    <property type="match status" value="1"/>
</dbReference>
<dbReference type="AlphaFoldDB" id="F5YK16"/>
<proteinExistence type="inferred from homology"/>
<dbReference type="HOGENOM" id="CLU_017028_8_4_12"/>
<comment type="similarity">
    <text evidence="1">Belongs to the bacterial solute-binding protein 5 family.</text>
</comment>
<dbReference type="eggNOG" id="COG0747">
    <property type="taxonomic scope" value="Bacteria"/>
</dbReference>
<dbReference type="PANTHER" id="PTHR30290">
    <property type="entry name" value="PERIPLASMIC BINDING COMPONENT OF ABC TRANSPORTER"/>
    <property type="match status" value="1"/>
</dbReference>
<dbReference type="InterPro" id="IPR000914">
    <property type="entry name" value="SBP_5_dom"/>
</dbReference>
<dbReference type="PIRSF" id="PIRSF002741">
    <property type="entry name" value="MppA"/>
    <property type="match status" value="1"/>
</dbReference>
<reference evidence="4 5" key="2">
    <citation type="journal article" date="2011" name="ISME J.">
        <title>RNA-seq reveals cooperative metabolic interactions between two termite-gut spirochete species in co-culture.</title>
        <authorList>
            <person name="Rosenthal A.Z."/>
            <person name="Matson E.G."/>
            <person name="Eldar A."/>
            <person name="Leadbetter J.R."/>
        </authorList>
    </citation>
    <scope>NUCLEOTIDE SEQUENCE [LARGE SCALE GENOMIC DNA]</scope>
    <source>
        <strain evidence="5">ATCC BAA-887 / DSM 12427 / ZAS-2</strain>
    </source>
</reference>
<dbReference type="GO" id="GO:1904680">
    <property type="term" value="F:peptide transmembrane transporter activity"/>
    <property type="evidence" value="ECO:0007669"/>
    <property type="project" value="TreeGrafter"/>
</dbReference>
<reference evidence="5" key="1">
    <citation type="submission" date="2009-12" db="EMBL/GenBank/DDBJ databases">
        <title>Complete sequence of Treponema primitia strain ZAS-2.</title>
        <authorList>
            <person name="Tetu S.G."/>
            <person name="Matson E."/>
            <person name="Ren Q."/>
            <person name="Seshadri R."/>
            <person name="Elbourne L."/>
            <person name="Hassan K.A."/>
            <person name="Durkin A."/>
            <person name="Radune D."/>
            <person name="Mohamoud Y."/>
            <person name="Shay R."/>
            <person name="Jin S."/>
            <person name="Zhang X."/>
            <person name="Lucey K."/>
            <person name="Ballor N.R."/>
            <person name="Ottesen E."/>
            <person name="Rosenthal R."/>
            <person name="Allen A."/>
            <person name="Leadbetter J.R."/>
            <person name="Paulsen I.T."/>
        </authorList>
    </citation>
    <scope>NUCLEOTIDE SEQUENCE [LARGE SCALE GENOMIC DNA]</scope>
    <source>
        <strain evidence="5">ATCC BAA-887 / DSM 12427 / ZAS-2</strain>
    </source>
</reference>
<dbReference type="Pfam" id="PF00496">
    <property type="entry name" value="SBP_bac_5"/>
    <property type="match status" value="1"/>
</dbReference>
<dbReference type="InterPro" id="IPR023765">
    <property type="entry name" value="SBP_5_CS"/>
</dbReference>
<dbReference type="OrthoDB" id="304884at2"/>
<dbReference type="Gene3D" id="3.40.190.10">
    <property type="entry name" value="Periplasmic binding protein-like II"/>
    <property type="match status" value="1"/>
</dbReference>
<feature type="domain" description="Solute-binding protein family 5" evidence="3">
    <location>
        <begin position="92"/>
        <end position="416"/>
    </location>
</feature>
<dbReference type="PROSITE" id="PS01040">
    <property type="entry name" value="SBP_BACTERIAL_5"/>
    <property type="match status" value="1"/>
</dbReference>
<dbReference type="PROSITE" id="PS51257">
    <property type="entry name" value="PROKAR_LIPOPROTEIN"/>
    <property type="match status" value="1"/>
</dbReference>
<dbReference type="GO" id="GO:0030288">
    <property type="term" value="C:outer membrane-bounded periplasmic space"/>
    <property type="evidence" value="ECO:0007669"/>
    <property type="project" value="UniProtKB-ARBA"/>
</dbReference>
<organism evidence="4 5">
    <name type="scientific">Treponema primitia (strain ATCC BAA-887 / DSM 12427 / ZAS-2)</name>
    <dbReference type="NCBI Taxonomy" id="545694"/>
    <lineage>
        <taxon>Bacteria</taxon>
        <taxon>Pseudomonadati</taxon>
        <taxon>Spirochaetota</taxon>
        <taxon>Spirochaetia</taxon>
        <taxon>Spirochaetales</taxon>
        <taxon>Treponemataceae</taxon>
        <taxon>Treponema</taxon>
    </lineage>
</organism>
<dbReference type="Gene3D" id="3.10.105.10">
    <property type="entry name" value="Dipeptide-binding Protein, Domain 3"/>
    <property type="match status" value="1"/>
</dbReference>
<dbReference type="STRING" id="545694.TREPR_0671"/>
<dbReference type="GO" id="GO:0015833">
    <property type="term" value="P:peptide transport"/>
    <property type="evidence" value="ECO:0007669"/>
    <property type="project" value="TreeGrafter"/>
</dbReference>
<dbReference type="InterPro" id="IPR039424">
    <property type="entry name" value="SBP_5"/>
</dbReference>
<dbReference type="RefSeq" id="WP_015709358.1">
    <property type="nucleotide sequence ID" value="NC_015578.1"/>
</dbReference>
<accession>F5YK16</accession>